<name>A0ACB9K6K0_9ASTR</name>
<dbReference type="EMBL" id="CM042018">
    <property type="protein sequence ID" value="KAI3827941.1"/>
    <property type="molecule type" value="Genomic_DNA"/>
</dbReference>
<reference evidence="2" key="1">
    <citation type="journal article" date="2022" name="Mol. Ecol. Resour.">
        <title>The genomes of chicory, endive, great burdock and yacon provide insights into Asteraceae palaeo-polyploidization history and plant inulin production.</title>
        <authorList>
            <person name="Fan W."/>
            <person name="Wang S."/>
            <person name="Wang H."/>
            <person name="Wang A."/>
            <person name="Jiang F."/>
            <person name="Liu H."/>
            <person name="Zhao H."/>
            <person name="Xu D."/>
            <person name="Zhang Y."/>
        </authorList>
    </citation>
    <scope>NUCLEOTIDE SEQUENCE [LARGE SCALE GENOMIC DNA]</scope>
    <source>
        <strain evidence="2">cv. Yunnan</strain>
    </source>
</reference>
<sequence length="82" mass="9174">MVSIPYRYCSRGCIISLINRNRLEGFERLGANILTTKECIVKLVDFGVSMKLSEAEGNTHSVTGTPYWMAPEDENPPIPDNL</sequence>
<evidence type="ECO:0000313" key="1">
    <source>
        <dbReference type="EMBL" id="KAI3827941.1"/>
    </source>
</evidence>
<reference evidence="1 2" key="2">
    <citation type="journal article" date="2022" name="Mol. Ecol. Resour.">
        <title>The genomes of chicory, endive, great burdock and yacon provide insights into Asteraceae paleo-polyploidization history and plant inulin production.</title>
        <authorList>
            <person name="Fan W."/>
            <person name="Wang S."/>
            <person name="Wang H."/>
            <person name="Wang A."/>
            <person name="Jiang F."/>
            <person name="Liu H."/>
            <person name="Zhao H."/>
            <person name="Xu D."/>
            <person name="Zhang Y."/>
        </authorList>
    </citation>
    <scope>NUCLEOTIDE SEQUENCE [LARGE SCALE GENOMIC DNA]</scope>
    <source>
        <strain evidence="2">cv. Yunnan</strain>
        <tissue evidence="1">Leaves</tissue>
    </source>
</reference>
<keyword evidence="2" id="KW-1185">Reference proteome</keyword>
<accession>A0ACB9K6K0</accession>
<dbReference type="Proteomes" id="UP001056120">
    <property type="component" value="Linkage Group LG01"/>
</dbReference>
<proteinExistence type="predicted"/>
<protein>
    <submittedName>
        <fullName evidence="1">Uncharacterized protein</fullName>
    </submittedName>
</protein>
<organism evidence="1 2">
    <name type="scientific">Smallanthus sonchifolius</name>
    <dbReference type="NCBI Taxonomy" id="185202"/>
    <lineage>
        <taxon>Eukaryota</taxon>
        <taxon>Viridiplantae</taxon>
        <taxon>Streptophyta</taxon>
        <taxon>Embryophyta</taxon>
        <taxon>Tracheophyta</taxon>
        <taxon>Spermatophyta</taxon>
        <taxon>Magnoliopsida</taxon>
        <taxon>eudicotyledons</taxon>
        <taxon>Gunneridae</taxon>
        <taxon>Pentapetalae</taxon>
        <taxon>asterids</taxon>
        <taxon>campanulids</taxon>
        <taxon>Asterales</taxon>
        <taxon>Asteraceae</taxon>
        <taxon>Asteroideae</taxon>
        <taxon>Heliantheae alliance</taxon>
        <taxon>Millerieae</taxon>
        <taxon>Smallanthus</taxon>
    </lineage>
</organism>
<gene>
    <name evidence="1" type="ORF">L1987_02030</name>
</gene>
<evidence type="ECO:0000313" key="2">
    <source>
        <dbReference type="Proteomes" id="UP001056120"/>
    </source>
</evidence>
<comment type="caution">
    <text evidence="1">The sequence shown here is derived from an EMBL/GenBank/DDBJ whole genome shotgun (WGS) entry which is preliminary data.</text>
</comment>